<dbReference type="EMBL" id="CP032427">
    <property type="protein sequence ID" value="AYC43249.1"/>
    <property type="molecule type" value="Genomic_DNA"/>
</dbReference>
<evidence type="ECO:0000256" key="5">
    <source>
        <dbReference type="ARBA" id="ARBA00022777"/>
    </source>
</evidence>
<dbReference type="EC" id="2.7.11.1" evidence="1"/>
<feature type="compositionally biased region" description="Low complexity" evidence="8">
    <location>
        <begin position="286"/>
        <end position="296"/>
    </location>
</feature>
<feature type="compositionally biased region" description="Low complexity" evidence="8">
    <location>
        <begin position="557"/>
        <end position="568"/>
    </location>
</feature>
<proteinExistence type="predicted"/>
<keyword evidence="2" id="KW-0723">Serine/threonine-protein kinase</keyword>
<dbReference type="InterPro" id="IPR000719">
    <property type="entry name" value="Prot_kinase_dom"/>
</dbReference>
<dbReference type="PROSITE" id="PS00107">
    <property type="entry name" value="PROTEIN_KINASE_ATP"/>
    <property type="match status" value="1"/>
</dbReference>
<evidence type="ECO:0000256" key="8">
    <source>
        <dbReference type="SAM" id="MobiDB-lite"/>
    </source>
</evidence>
<evidence type="ECO:0000256" key="3">
    <source>
        <dbReference type="ARBA" id="ARBA00022679"/>
    </source>
</evidence>
<feature type="region of interest" description="Disordered" evidence="8">
    <location>
        <begin position="286"/>
        <end position="467"/>
    </location>
</feature>
<feature type="compositionally biased region" description="Basic and acidic residues" evidence="8">
    <location>
        <begin position="524"/>
        <end position="542"/>
    </location>
</feature>
<dbReference type="Pfam" id="PF00069">
    <property type="entry name" value="Pkinase"/>
    <property type="match status" value="1"/>
</dbReference>
<evidence type="ECO:0000313" key="11">
    <source>
        <dbReference type="Proteomes" id="UP000265765"/>
    </source>
</evidence>
<dbReference type="PROSITE" id="PS50011">
    <property type="entry name" value="PROTEIN_KINASE_DOM"/>
    <property type="match status" value="1"/>
</dbReference>
<feature type="binding site" evidence="7">
    <location>
        <position position="51"/>
    </location>
    <ligand>
        <name>ATP</name>
        <dbReference type="ChEBI" id="CHEBI:30616"/>
    </ligand>
</feature>
<feature type="domain" description="Protein kinase" evidence="9">
    <location>
        <begin position="22"/>
        <end position="281"/>
    </location>
</feature>
<gene>
    <name evidence="10" type="primary">prkC_13</name>
    <name evidence="10" type="ORF">DWG14_07556</name>
</gene>
<feature type="compositionally biased region" description="Gly residues" evidence="8">
    <location>
        <begin position="569"/>
        <end position="593"/>
    </location>
</feature>
<feature type="compositionally biased region" description="Polar residues" evidence="8">
    <location>
        <begin position="450"/>
        <end position="459"/>
    </location>
</feature>
<feature type="region of interest" description="Disordered" evidence="8">
    <location>
        <begin position="499"/>
        <end position="602"/>
    </location>
</feature>
<sequence length="694" mass="69127">MSSGETNGKGQDDAGRLLAGRYRVVGQLGRGGMGVVWRAVDEVLGREVAVKELRTYHDADGPELADLRLRMQREARAAARVRHPGVVAVHDIGEVEGRPLIVMELVEGPSLDQVLRKSGPLDPREAAGIGAKVMDALAAAHRAGVLHRDVKPGNILLDHSGRVLLTDFGIATMEDPGDGAATSLTRTGHLVGSLDYMAPERAQGADPGLASDVWALGATLYAAVEGAAPFRRTSTFSTLTAIVGEPLPEPQRAGPLAPVLRRLLDKRPEARPGAEEARDLLQAVADAPATDSATTTLRGTEAHPRGTEAQETRVRTEPDGGPVLPAAFRMPGSAGAAGAAHGAGPQPSEGAGAGGPSTDPTVVPGQGAVTPAVAGFGDAEQGHAAQVHAPGAGFPTAQAHAPGAGFPTAQVHAPGAGLPGAQGEAQGGGVPGAQGGAPGEAGPLVHGPGSQVSQEQPPTTAIAATGSPRRKGRALLAAVAVAVVLAAAGTTAALLNGSGEADADARPIGSGASPSASSTPSGRTDTDRSAAAKPTSGDEKKSPSAKATSGDKGGSDPTSGASPSAKATSGGGTSGKGDAHGGGSGESGSGGGPTDEPSTPAPACTAIGGGKYNCTVWKTAKSYTASGAEAGILYAGTNYFFCQSNLGRRETSGEWTNVWWARTDDDSGNTGVYVSVVYVKGGGNDEPVPGLPVC</sequence>
<dbReference type="GeneID" id="91286356"/>
<dbReference type="SUPFAM" id="SSF56112">
    <property type="entry name" value="Protein kinase-like (PK-like)"/>
    <property type="match status" value="1"/>
</dbReference>
<keyword evidence="5 10" id="KW-0418">Kinase</keyword>
<dbReference type="InterPro" id="IPR017441">
    <property type="entry name" value="Protein_kinase_ATP_BS"/>
</dbReference>
<feature type="compositionally biased region" description="Low complexity" evidence="8">
    <location>
        <begin position="332"/>
        <end position="344"/>
    </location>
</feature>
<evidence type="ECO:0000313" key="10">
    <source>
        <dbReference type="EMBL" id="AYC43249.1"/>
    </source>
</evidence>
<dbReference type="KEGG" id="sge:DWG14_07556"/>
<evidence type="ECO:0000256" key="4">
    <source>
        <dbReference type="ARBA" id="ARBA00022741"/>
    </source>
</evidence>
<dbReference type="SMART" id="SM00220">
    <property type="entry name" value="S_TKc"/>
    <property type="match status" value="1"/>
</dbReference>
<dbReference type="PANTHER" id="PTHR43289:SF6">
    <property type="entry name" value="SERINE_THREONINE-PROTEIN KINASE NEKL-3"/>
    <property type="match status" value="1"/>
</dbReference>
<protein>
    <recommendedName>
        <fullName evidence="1">non-specific serine/threonine protein kinase</fullName>
        <ecNumber evidence="1">2.7.11.1</ecNumber>
    </recommendedName>
</protein>
<dbReference type="GO" id="GO:0004674">
    <property type="term" value="F:protein serine/threonine kinase activity"/>
    <property type="evidence" value="ECO:0007669"/>
    <property type="project" value="UniProtKB-KW"/>
</dbReference>
<feature type="compositionally biased region" description="Low complexity" evidence="8">
    <location>
        <begin position="506"/>
        <end position="523"/>
    </location>
</feature>
<dbReference type="CDD" id="cd14014">
    <property type="entry name" value="STKc_PknB_like"/>
    <property type="match status" value="1"/>
</dbReference>
<reference evidence="10 11" key="1">
    <citation type="submission" date="2018-09" db="EMBL/GenBank/DDBJ databases">
        <title>Production of Trimethoprim by Streptomyces sp. 3E-1.</title>
        <authorList>
            <person name="Kang H.J."/>
            <person name="Kim S.B."/>
        </authorList>
    </citation>
    <scope>NUCLEOTIDE SEQUENCE [LARGE SCALE GENOMIC DNA]</scope>
    <source>
        <strain evidence="10 11">3E-1</strain>
    </source>
</reference>
<dbReference type="PANTHER" id="PTHR43289">
    <property type="entry name" value="MITOGEN-ACTIVATED PROTEIN KINASE KINASE KINASE 20-RELATED"/>
    <property type="match status" value="1"/>
</dbReference>
<dbReference type="InterPro" id="IPR008271">
    <property type="entry name" value="Ser/Thr_kinase_AS"/>
</dbReference>
<evidence type="ECO:0000256" key="1">
    <source>
        <dbReference type="ARBA" id="ARBA00012513"/>
    </source>
</evidence>
<evidence type="ECO:0000256" key="7">
    <source>
        <dbReference type="PROSITE-ProRule" id="PRU10141"/>
    </source>
</evidence>
<keyword evidence="3 10" id="KW-0808">Transferase</keyword>
<organism evidence="10 11">
    <name type="scientific">Streptomyces griseorubiginosus</name>
    <dbReference type="NCBI Taxonomy" id="67304"/>
    <lineage>
        <taxon>Bacteria</taxon>
        <taxon>Bacillati</taxon>
        <taxon>Actinomycetota</taxon>
        <taxon>Actinomycetes</taxon>
        <taxon>Kitasatosporales</taxon>
        <taxon>Streptomycetaceae</taxon>
        <taxon>Streptomyces</taxon>
    </lineage>
</organism>
<feature type="compositionally biased region" description="Basic and acidic residues" evidence="8">
    <location>
        <begin position="300"/>
        <end position="318"/>
    </location>
</feature>
<name>A0AAI8PSA9_9ACTN</name>
<dbReference type="GO" id="GO:0005524">
    <property type="term" value="F:ATP binding"/>
    <property type="evidence" value="ECO:0007669"/>
    <property type="project" value="UniProtKB-UniRule"/>
</dbReference>
<dbReference type="Proteomes" id="UP000265765">
    <property type="component" value="Chromosome"/>
</dbReference>
<keyword evidence="6 7" id="KW-0067">ATP-binding</keyword>
<keyword evidence="4 7" id="KW-0547">Nucleotide-binding</keyword>
<dbReference type="PROSITE" id="PS00108">
    <property type="entry name" value="PROTEIN_KINASE_ST"/>
    <property type="match status" value="1"/>
</dbReference>
<dbReference type="AlphaFoldDB" id="A0AAI8PSA9"/>
<dbReference type="RefSeq" id="WP_120053563.1">
    <property type="nucleotide sequence ID" value="NZ_CP032427.1"/>
</dbReference>
<dbReference type="Gene3D" id="1.10.510.10">
    <property type="entry name" value="Transferase(Phosphotransferase) domain 1"/>
    <property type="match status" value="1"/>
</dbReference>
<evidence type="ECO:0000256" key="6">
    <source>
        <dbReference type="ARBA" id="ARBA00022840"/>
    </source>
</evidence>
<evidence type="ECO:0000259" key="9">
    <source>
        <dbReference type="PROSITE" id="PS50011"/>
    </source>
</evidence>
<dbReference type="Gene3D" id="3.30.200.20">
    <property type="entry name" value="Phosphorylase Kinase, domain 1"/>
    <property type="match status" value="1"/>
</dbReference>
<feature type="compositionally biased region" description="Gly residues" evidence="8">
    <location>
        <begin position="417"/>
        <end position="439"/>
    </location>
</feature>
<accession>A0AAI8PSA9</accession>
<evidence type="ECO:0000256" key="2">
    <source>
        <dbReference type="ARBA" id="ARBA00022527"/>
    </source>
</evidence>
<dbReference type="InterPro" id="IPR011009">
    <property type="entry name" value="Kinase-like_dom_sf"/>
</dbReference>